<dbReference type="PANTHER" id="PTHR36922:SF1">
    <property type="entry name" value="DUF1993 DOMAIN-CONTAINING PROTEIN"/>
    <property type="match status" value="1"/>
</dbReference>
<dbReference type="EMBL" id="JAFJYH010000076">
    <property type="protein sequence ID" value="KAG4420829.1"/>
    <property type="molecule type" value="Genomic_DNA"/>
</dbReference>
<dbReference type="SUPFAM" id="SSF109854">
    <property type="entry name" value="DinB/YfiT-like putative metalloenzymes"/>
    <property type="match status" value="1"/>
</dbReference>
<protein>
    <recommendedName>
        <fullName evidence="4">DUF1993 domain-containing protein</fullName>
    </recommendedName>
</protein>
<evidence type="ECO:0000313" key="2">
    <source>
        <dbReference type="EMBL" id="KAG4420829.1"/>
    </source>
</evidence>
<dbReference type="PANTHER" id="PTHR36922">
    <property type="entry name" value="BLL2446 PROTEIN"/>
    <property type="match status" value="1"/>
</dbReference>
<evidence type="ECO:0000313" key="3">
    <source>
        <dbReference type="Proteomes" id="UP000664132"/>
    </source>
</evidence>
<dbReference type="Proteomes" id="UP000664132">
    <property type="component" value="Unassembled WGS sequence"/>
</dbReference>
<evidence type="ECO:0000256" key="1">
    <source>
        <dbReference type="SAM" id="Coils"/>
    </source>
</evidence>
<keyword evidence="3" id="KW-1185">Reference proteome</keyword>
<keyword evidence="1" id="KW-0175">Coiled coil</keyword>
<proteinExistence type="predicted"/>
<organism evidence="2 3">
    <name type="scientific">Cadophora malorum</name>
    <dbReference type="NCBI Taxonomy" id="108018"/>
    <lineage>
        <taxon>Eukaryota</taxon>
        <taxon>Fungi</taxon>
        <taxon>Dikarya</taxon>
        <taxon>Ascomycota</taxon>
        <taxon>Pezizomycotina</taxon>
        <taxon>Leotiomycetes</taxon>
        <taxon>Helotiales</taxon>
        <taxon>Ploettnerulaceae</taxon>
        <taxon>Cadophora</taxon>
    </lineage>
</organism>
<comment type="caution">
    <text evidence="2">The sequence shown here is derived from an EMBL/GenBank/DDBJ whole genome shotgun (WGS) entry which is preliminary data.</text>
</comment>
<dbReference type="InterPro" id="IPR018531">
    <property type="entry name" value="DUF1993"/>
</dbReference>
<name>A0A8H7TFV9_9HELO</name>
<dbReference type="AlphaFoldDB" id="A0A8H7TFV9"/>
<accession>A0A8H7TFV9</accession>
<dbReference type="Pfam" id="PF09351">
    <property type="entry name" value="DUF1993"/>
    <property type="match status" value="1"/>
</dbReference>
<dbReference type="OrthoDB" id="3724345at2759"/>
<gene>
    <name evidence="2" type="ORF">IFR04_006011</name>
</gene>
<reference evidence="2" key="1">
    <citation type="submission" date="2021-02" db="EMBL/GenBank/DDBJ databases">
        <title>Genome sequence Cadophora malorum strain M34.</title>
        <authorList>
            <person name="Stefanovic E."/>
            <person name="Vu D."/>
            <person name="Scully C."/>
            <person name="Dijksterhuis J."/>
            <person name="Roader J."/>
            <person name="Houbraken J."/>
        </authorList>
    </citation>
    <scope>NUCLEOTIDE SEQUENCE</scope>
    <source>
        <strain evidence="2">M34</strain>
    </source>
</reference>
<dbReference type="InterPro" id="IPR034660">
    <property type="entry name" value="DinB/YfiT-like"/>
</dbReference>
<evidence type="ECO:0008006" key="4">
    <source>
        <dbReference type="Google" id="ProtNLM"/>
    </source>
</evidence>
<dbReference type="Gene3D" id="1.20.120.450">
    <property type="entry name" value="dinb family like domain"/>
    <property type="match status" value="1"/>
</dbReference>
<feature type="coiled-coil region" evidence="1">
    <location>
        <begin position="81"/>
        <end position="108"/>
    </location>
</feature>
<sequence length="170" mass="19111">MAITLYSITIPVFLKNLRTLKKLLEKGTVYAKDAGNESSEEKLVGAKLIEDMGDLVYQIQRVSDTAKGFCVRVAKIAPVALEDNEKTMADLQERISKTIEILESVKEEDVNGKEDEEVIFKTRTAELKFTGLSYTNTFALPNFYFHFVTAYALLRKEGVDVGKSDFLGRD</sequence>